<evidence type="ECO:0000256" key="4">
    <source>
        <dbReference type="ARBA" id="ARBA00022692"/>
    </source>
</evidence>
<evidence type="ECO:0000259" key="12">
    <source>
        <dbReference type="Pfam" id="PF01435"/>
    </source>
</evidence>
<name>A0A291RPZ7_9NOCA</name>
<keyword evidence="10 11" id="KW-0472">Membrane</keyword>
<feature type="transmembrane region" description="Helical" evidence="11">
    <location>
        <begin position="435"/>
        <end position="453"/>
    </location>
</feature>
<dbReference type="PANTHER" id="PTHR43221">
    <property type="entry name" value="PROTEASE HTPX"/>
    <property type="match status" value="1"/>
</dbReference>
<keyword evidence="6" id="KW-0378">Hydrolase</keyword>
<keyword evidence="3" id="KW-0645">Protease</keyword>
<feature type="transmembrane region" description="Helical" evidence="11">
    <location>
        <begin position="406"/>
        <end position="423"/>
    </location>
</feature>
<dbReference type="GO" id="GO:0046872">
    <property type="term" value="F:metal ion binding"/>
    <property type="evidence" value="ECO:0007669"/>
    <property type="project" value="UniProtKB-KW"/>
</dbReference>
<evidence type="ECO:0000256" key="1">
    <source>
        <dbReference type="ARBA" id="ARBA00001947"/>
    </source>
</evidence>
<dbReference type="EMBL" id="CP023778">
    <property type="protein sequence ID" value="ATL69284.1"/>
    <property type="molecule type" value="Genomic_DNA"/>
</dbReference>
<dbReference type="InterPro" id="IPR001915">
    <property type="entry name" value="Peptidase_M48"/>
</dbReference>
<feature type="transmembrane region" description="Helical" evidence="11">
    <location>
        <begin position="368"/>
        <end position="386"/>
    </location>
</feature>
<feature type="transmembrane region" description="Helical" evidence="11">
    <location>
        <begin position="325"/>
        <end position="347"/>
    </location>
</feature>
<dbReference type="Proteomes" id="UP000221961">
    <property type="component" value="Chromosome"/>
</dbReference>
<keyword evidence="5" id="KW-0479">Metal-binding</keyword>
<feature type="domain" description="Peptidase M48" evidence="12">
    <location>
        <begin position="126"/>
        <end position="323"/>
    </location>
</feature>
<reference evidence="13 14" key="1">
    <citation type="submission" date="2017-10" db="EMBL/GenBank/DDBJ databases">
        <title>Comparative genomics between pathogenic Norcardia.</title>
        <authorList>
            <person name="Zeng L."/>
        </authorList>
    </citation>
    <scope>NUCLEOTIDE SEQUENCE [LARGE SCALE GENOMIC DNA]</scope>
    <source>
        <strain evidence="13 14">NC_YFY_NT001</strain>
    </source>
</reference>
<keyword evidence="4 11" id="KW-0812">Transmembrane</keyword>
<evidence type="ECO:0000256" key="6">
    <source>
        <dbReference type="ARBA" id="ARBA00022801"/>
    </source>
</evidence>
<protein>
    <recommendedName>
        <fullName evidence="12">Peptidase M48 domain-containing protein</fullName>
    </recommendedName>
</protein>
<keyword evidence="2" id="KW-1003">Cell membrane</keyword>
<sequence>MPAGARIFAAGTAIRFVLLLLFIILDSLSLLSGLVETLRGEDWKWFELCNLAVGHDPMQPFWTAEVLRYQGFVSSCEKSHGIQPPIVVMAVAAAAVFVVALATYLLWPVWRRRRGRLPTIDVNASDELARQLRDLVGVADLRKTPQFLIDPRADSVSAVVFGRLGRYSVCLDAGLVARGAADPGVLRTVVLHELAHIRNRDVDITYATVALWRSFLFCAVLPTVIDTAVVTVTHTEIWRAEWQLELRGFIRIAVLIALTYLVRADILRTREFYADVDAAYIAGTEAFSQRGERPGTRFAGWRRFVGLWRTHPAWPERNRSLTDPAIVFGATALPMFLTGVTAQLASIEFSLAFDSFGVSTVADRAQEVSVWLTAALVVGIAGYVLWRAVGYAVLTGRRVPSGWGAGMWLGAGLAVGELLSFRTAGAELLPADPELLLLLVISGPVFTVILLTGKSSLAALGLTNVVIDVGAGSWQAVAGCAVALAAVSLASTCGLKELSRADISCEVVSPVAALAVGGR</sequence>
<keyword evidence="9" id="KW-0482">Metalloprotease</keyword>
<evidence type="ECO:0000256" key="11">
    <source>
        <dbReference type="SAM" id="Phobius"/>
    </source>
</evidence>
<evidence type="ECO:0000256" key="2">
    <source>
        <dbReference type="ARBA" id="ARBA00022475"/>
    </source>
</evidence>
<dbReference type="KEGG" id="ntp:CRH09_27025"/>
<organism evidence="13 14">
    <name type="scientific">Nocardia terpenica</name>
    <dbReference type="NCBI Taxonomy" id="455432"/>
    <lineage>
        <taxon>Bacteria</taxon>
        <taxon>Bacillati</taxon>
        <taxon>Actinomycetota</taxon>
        <taxon>Actinomycetes</taxon>
        <taxon>Mycobacteriales</taxon>
        <taxon>Nocardiaceae</taxon>
        <taxon>Nocardia</taxon>
    </lineage>
</organism>
<evidence type="ECO:0000313" key="13">
    <source>
        <dbReference type="EMBL" id="ATL69284.1"/>
    </source>
</evidence>
<evidence type="ECO:0000256" key="3">
    <source>
        <dbReference type="ARBA" id="ARBA00022670"/>
    </source>
</evidence>
<dbReference type="Gene3D" id="3.30.2010.10">
    <property type="entry name" value="Metalloproteases ('zincins'), catalytic domain"/>
    <property type="match status" value="1"/>
</dbReference>
<dbReference type="GO" id="GO:0006508">
    <property type="term" value="P:proteolysis"/>
    <property type="evidence" value="ECO:0007669"/>
    <property type="project" value="UniProtKB-KW"/>
</dbReference>
<dbReference type="Pfam" id="PF01435">
    <property type="entry name" value="Peptidase_M48"/>
    <property type="match status" value="1"/>
</dbReference>
<dbReference type="AlphaFoldDB" id="A0A291RPZ7"/>
<feature type="transmembrane region" description="Helical" evidence="11">
    <location>
        <begin position="248"/>
        <end position="266"/>
    </location>
</feature>
<dbReference type="InterPro" id="IPR050083">
    <property type="entry name" value="HtpX_protease"/>
</dbReference>
<evidence type="ECO:0000256" key="5">
    <source>
        <dbReference type="ARBA" id="ARBA00022723"/>
    </source>
</evidence>
<evidence type="ECO:0000256" key="8">
    <source>
        <dbReference type="ARBA" id="ARBA00022989"/>
    </source>
</evidence>
<comment type="cofactor">
    <cofactor evidence="1">
        <name>Zn(2+)</name>
        <dbReference type="ChEBI" id="CHEBI:29105"/>
    </cofactor>
</comment>
<evidence type="ECO:0000256" key="9">
    <source>
        <dbReference type="ARBA" id="ARBA00023049"/>
    </source>
</evidence>
<evidence type="ECO:0000313" key="14">
    <source>
        <dbReference type="Proteomes" id="UP000221961"/>
    </source>
</evidence>
<gene>
    <name evidence="13" type="ORF">CRH09_27025</name>
</gene>
<accession>A0A291RPZ7</accession>
<dbReference type="PANTHER" id="PTHR43221:SF2">
    <property type="entry name" value="PROTEASE HTPX HOMOLOG"/>
    <property type="match status" value="1"/>
</dbReference>
<evidence type="ECO:0000256" key="7">
    <source>
        <dbReference type="ARBA" id="ARBA00022833"/>
    </source>
</evidence>
<proteinExistence type="predicted"/>
<keyword evidence="7" id="KW-0862">Zinc</keyword>
<feature type="transmembrane region" description="Helical" evidence="11">
    <location>
        <begin position="12"/>
        <end position="35"/>
    </location>
</feature>
<keyword evidence="8 11" id="KW-1133">Transmembrane helix</keyword>
<feature type="transmembrane region" description="Helical" evidence="11">
    <location>
        <begin position="473"/>
        <end position="495"/>
    </location>
</feature>
<evidence type="ECO:0000256" key="10">
    <source>
        <dbReference type="ARBA" id="ARBA00023136"/>
    </source>
</evidence>
<dbReference type="GO" id="GO:0004222">
    <property type="term" value="F:metalloendopeptidase activity"/>
    <property type="evidence" value="ECO:0007669"/>
    <property type="project" value="InterPro"/>
</dbReference>
<feature type="transmembrane region" description="Helical" evidence="11">
    <location>
        <begin position="86"/>
        <end position="107"/>
    </location>
</feature>